<gene>
    <name evidence="3" type="ORF">RM574_25670</name>
</gene>
<evidence type="ECO:0000256" key="1">
    <source>
        <dbReference type="SAM" id="Phobius"/>
    </source>
</evidence>
<feature type="chain" id="PRO_5044887164" evidence="2">
    <location>
        <begin position="28"/>
        <end position="106"/>
    </location>
</feature>
<reference evidence="4" key="1">
    <citation type="submission" date="2023-07" db="EMBL/GenBank/DDBJ databases">
        <title>30 novel species of actinomycetes from the DSMZ collection.</title>
        <authorList>
            <person name="Nouioui I."/>
        </authorList>
    </citation>
    <scope>NUCLEOTIDE SEQUENCE [LARGE SCALE GENOMIC DNA]</scope>
    <source>
        <strain evidence="4">DSM 41982</strain>
    </source>
</reference>
<evidence type="ECO:0000313" key="4">
    <source>
        <dbReference type="Proteomes" id="UP001183607"/>
    </source>
</evidence>
<evidence type="ECO:0000313" key="3">
    <source>
        <dbReference type="EMBL" id="MDT0418874.1"/>
    </source>
</evidence>
<comment type="caution">
    <text evidence="3">The sequence shown here is derived from an EMBL/GenBank/DDBJ whole genome shotgun (WGS) entry which is preliminary data.</text>
</comment>
<protein>
    <submittedName>
        <fullName evidence="3">Uncharacterized protein</fullName>
    </submittedName>
</protein>
<dbReference type="Proteomes" id="UP001183607">
    <property type="component" value="Unassembled WGS sequence"/>
</dbReference>
<keyword evidence="1" id="KW-0472">Membrane</keyword>
<keyword evidence="2" id="KW-0732">Signal</keyword>
<evidence type="ECO:0000256" key="2">
    <source>
        <dbReference type="SAM" id="SignalP"/>
    </source>
</evidence>
<dbReference type="RefSeq" id="WP_093853621.1">
    <property type="nucleotide sequence ID" value="NZ_JAVRER010000056.1"/>
</dbReference>
<keyword evidence="1" id="KW-0812">Transmembrane</keyword>
<feature type="transmembrane region" description="Helical" evidence="1">
    <location>
        <begin position="74"/>
        <end position="104"/>
    </location>
</feature>
<dbReference type="EMBL" id="JAVRER010000056">
    <property type="protein sequence ID" value="MDT0418874.1"/>
    <property type="molecule type" value="Genomic_DNA"/>
</dbReference>
<feature type="signal peptide" evidence="2">
    <location>
        <begin position="1"/>
        <end position="27"/>
    </location>
</feature>
<proteinExistence type="predicted"/>
<accession>A0ABD5EBU0</accession>
<name>A0ABD5EBU0_9ACTN</name>
<keyword evidence="1" id="KW-1133">Transmembrane helix</keyword>
<sequence length="106" mass="10754">MSLTRNILRVVPASAVLTVAAASPAAAKGDVKVDSSGLQEWITKNAIPLTILVVVLAIILVARKKDTAGALTMGFIVLIGIMVLGLSVGTTASDVGAFLVGLVVTK</sequence>
<dbReference type="AlphaFoldDB" id="A0ABD5EBU0"/>
<organism evidence="3 4">
    <name type="scientific">Streptomyces evansiae</name>
    <dbReference type="NCBI Taxonomy" id="3075535"/>
    <lineage>
        <taxon>Bacteria</taxon>
        <taxon>Bacillati</taxon>
        <taxon>Actinomycetota</taxon>
        <taxon>Actinomycetes</taxon>
        <taxon>Kitasatosporales</taxon>
        <taxon>Streptomycetaceae</taxon>
        <taxon>Streptomyces</taxon>
    </lineage>
</organism>
<feature type="transmembrane region" description="Helical" evidence="1">
    <location>
        <begin position="45"/>
        <end position="62"/>
    </location>
</feature>